<gene>
    <name evidence="2" type="ORF">NO357_14270</name>
</gene>
<name>A0AAE3WD58_9RHOB</name>
<reference evidence="2" key="2">
    <citation type="submission" date="2023-02" db="EMBL/GenBank/DDBJ databases">
        <title>'Rhodoalgimonas zhirmunskyi' gen. nov., isolated from a red alga.</title>
        <authorList>
            <person name="Nedashkovskaya O.I."/>
            <person name="Otstavnykh N.Y."/>
            <person name="Bystritskaya E.P."/>
            <person name="Balabanova L.A."/>
            <person name="Isaeva M.P."/>
        </authorList>
    </citation>
    <scope>NUCLEOTIDE SEQUENCE</scope>
    <source>
        <strain evidence="2">KCTC 52189</strain>
    </source>
</reference>
<feature type="compositionally biased region" description="Basic and acidic residues" evidence="1">
    <location>
        <begin position="616"/>
        <end position="647"/>
    </location>
</feature>
<accession>A0AAE3WD58</accession>
<feature type="compositionally biased region" description="Acidic residues" evidence="1">
    <location>
        <begin position="542"/>
        <end position="564"/>
    </location>
</feature>
<feature type="compositionally biased region" description="Acidic residues" evidence="1">
    <location>
        <begin position="491"/>
        <end position="512"/>
    </location>
</feature>
<feature type="compositionally biased region" description="Acidic residues" evidence="1">
    <location>
        <begin position="309"/>
        <end position="327"/>
    </location>
</feature>
<reference evidence="2" key="1">
    <citation type="submission" date="2022-07" db="EMBL/GenBank/DDBJ databases">
        <authorList>
            <person name="Otstavnykh N."/>
            <person name="Isaeva M."/>
            <person name="Bystritskaya E."/>
        </authorList>
    </citation>
    <scope>NUCLEOTIDE SEQUENCE</scope>
    <source>
        <strain evidence="2">KCTC 52189</strain>
    </source>
</reference>
<dbReference type="RefSeq" id="WP_306736354.1">
    <property type="nucleotide sequence ID" value="NZ_JANHAX010000004.1"/>
</dbReference>
<evidence type="ECO:0000256" key="1">
    <source>
        <dbReference type="SAM" id="MobiDB-lite"/>
    </source>
</evidence>
<feature type="compositionally biased region" description="Acidic residues" evidence="1">
    <location>
        <begin position="446"/>
        <end position="473"/>
    </location>
</feature>
<organism evidence="2 3">
    <name type="scientific">Marimonas arenosa</name>
    <dbReference type="NCBI Taxonomy" id="1795305"/>
    <lineage>
        <taxon>Bacteria</taxon>
        <taxon>Pseudomonadati</taxon>
        <taxon>Pseudomonadota</taxon>
        <taxon>Alphaproteobacteria</taxon>
        <taxon>Rhodobacterales</taxon>
        <taxon>Paracoccaceae</taxon>
        <taxon>Marimonas</taxon>
    </lineage>
</organism>
<dbReference type="AlphaFoldDB" id="A0AAE3WD58"/>
<evidence type="ECO:0000313" key="2">
    <source>
        <dbReference type="EMBL" id="MDQ2091066.1"/>
    </source>
</evidence>
<feature type="region of interest" description="Disordered" evidence="1">
    <location>
        <begin position="97"/>
        <end position="137"/>
    </location>
</feature>
<dbReference type="Proteomes" id="UP001226762">
    <property type="component" value="Unassembled WGS sequence"/>
</dbReference>
<proteinExistence type="predicted"/>
<feature type="region of interest" description="Disordered" evidence="1">
    <location>
        <begin position="443"/>
        <end position="581"/>
    </location>
</feature>
<feature type="compositionally biased region" description="Acidic residues" evidence="1">
    <location>
        <begin position="369"/>
        <end position="400"/>
    </location>
</feature>
<feature type="compositionally biased region" description="Acidic residues" evidence="1">
    <location>
        <begin position="340"/>
        <end position="351"/>
    </location>
</feature>
<evidence type="ECO:0000313" key="3">
    <source>
        <dbReference type="Proteomes" id="UP001226762"/>
    </source>
</evidence>
<feature type="region of interest" description="Disordered" evidence="1">
    <location>
        <begin position="298"/>
        <end position="422"/>
    </location>
</feature>
<feature type="compositionally biased region" description="Low complexity" evidence="1">
    <location>
        <begin position="478"/>
        <end position="490"/>
    </location>
</feature>
<protein>
    <submittedName>
        <fullName evidence="2">Chemotaxis protein CheA</fullName>
    </submittedName>
</protein>
<keyword evidence="3" id="KW-1185">Reference proteome</keyword>
<dbReference type="PROSITE" id="PS51257">
    <property type="entry name" value="PROKAR_LIPOPROTEIN"/>
    <property type="match status" value="1"/>
</dbReference>
<feature type="region of interest" description="Disordered" evidence="1">
    <location>
        <begin position="614"/>
        <end position="683"/>
    </location>
</feature>
<sequence>MVNSNKILTVSYGTFSCTLEGFEDAFGTMKAIAEYFRDLAADDRYFGAEPPTPDAEMLARIAEREIARRVEAQIENQNIRLRADPGSVLPVATRAAEAAPEKPEVHAEAAVARPQPADTEDTAGPAEAAEARAGDAATGFSGLTQLLTGRAKTSVDDTEELAEDLVAGEAEATEAPTIAADEAEEDEIAWPEDDAASFFETAETTQPAPEVQSDDTDSVAAKLSRIRAVVSQDNAAAVGTDFSEDEHADEFLADAHEDIEAALAIDDQAEKARDAWQVEEDTDDSAAVTALLDRFDSEEQAEAAQAEVELAEVELAEEESAEEELAEETFVAADLLQEVLTDEELADEPQAGEEPVGLEPDEDQKADADETLEEMEDIADETDVAEIDEDDALFSSDAEDSLFGSPEDAADALGGAAEDEVSETQIRARVIKMKRADFEAVVTSGDLEEDLDAATDELEDRDEDSSLSAEDEADLLRELAAVEAELAPPEDSGDEDEFAVVEFEEEDEDETPIDLSAFAGADSDEDDDDQGIAGPDYAEIFGDSDESEAEDEPVALDDAEDEEEQPRPTTRFTDDTETDMERMFDMADSQMDEEAGKGRRNAIAHLRAAVAAAKAEGGKIRTHGPDTEAYRDDLDSVVRPRRPEAGKTHTRRPNPTRPAPLKLVAEQRVDLEKTEERMPIRPRRVSAPAAELVDDITSDSDFAEYAENVGANSLPELLEAAAAYLSFVEGRKQFSRPQLMTQVRQVEQEDFSREDGLRSFGQLLREGKIEKLEGGRFKASESISYRPGKRYAGE</sequence>
<comment type="caution">
    <text evidence="2">The sequence shown here is derived from an EMBL/GenBank/DDBJ whole genome shotgun (WGS) entry which is preliminary data.</text>
</comment>
<dbReference type="EMBL" id="JANHAX010000004">
    <property type="protein sequence ID" value="MDQ2091066.1"/>
    <property type="molecule type" value="Genomic_DNA"/>
</dbReference>
<feature type="compositionally biased region" description="Basic and acidic residues" evidence="1">
    <location>
        <begin position="665"/>
        <end position="679"/>
    </location>
</feature>